<name>A0A1G6GDI6_9ACTN</name>
<evidence type="ECO:0000313" key="1">
    <source>
        <dbReference type="EMBL" id="SDB80034.1"/>
    </source>
</evidence>
<gene>
    <name evidence="1" type="ORF">GA0111570_101308</name>
</gene>
<dbReference type="Proteomes" id="UP000199086">
    <property type="component" value="Unassembled WGS sequence"/>
</dbReference>
<accession>A0A1G6GDI6</accession>
<organism evidence="1 2">
    <name type="scientific">Raineyella antarctica</name>
    <dbReference type="NCBI Taxonomy" id="1577474"/>
    <lineage>
        <taxon>Bacteria</taxon>
        <taxon>Bacillati</taxon>
        <taxon>Actinomycetota</taxon>
        <taxon>Actinomycetes</taxon>
        <taxon>Propionibacteriales</taxon>
        <taxon>Propionibacteriaceae</taxon>
        <taxon>Raineyella</taxon>
    </lineage>
</organism>
<protein>
    <submittedName>
        <fullName evidence="1">Uncharacterized protein</fullName>
    </submittedName>
</protein>
<sequence length="67" mass="7175">MTPDTTPNPWARPPALRLWAPARGSPALGSAYAYNQSLARNTAHRPAEVATINPALSATPKGWLKPQ</sequence>
<reference evidence="1 2" key="1">
    <citation type="submission" date="2016-06" db="EMBL/GenBank/DDBJ databases">
        <authorList>
            <person name="Olsen C.W."/>
            <person name="Carey S."/>
            <person name="Hinshaw L."/>
            <person name="Karasin A.I."/>
        </authorList>
    </citation>
    <scope>NUCLEOTIDE SEQUENCE [LARGE SCALE GENOMIC DNA]</scope>
    <source>
        <strain evidence="1 2">LZ-22</strain>
    </source>
</reference>
<evidence type="ECO:0000313" key="2">
    <source>
        <dbReference type="Proteomes" id="UP000199086"/>
    </source>
</evidence>
<dbReference type="STRING" id="1577474.GA0111570_101308"/>
<keyword evidence="2" id="KW-1185">Reference proteome</keyword>
<proteinExistence type="predicted"/>
<dbReference type="EMBL" id="FMYF01000001">
    <property type="protein sequence ID" value="SDB80034.1"/>
    <property type="molecule type" value="Genomic_DNA"/>
</dbReference>
<dbReference type="AlphaFoldDB" id="A0A1G6GDI6"/>